<protein>
    <submittedName>
        <fullName evidence="1">Unnamed protein product</fullName>
    </submittedName>
</protein>
<name>A0ACB5UEJ3_AMBMO</name>
<sequence>MAQMVFERVAAYHRSVSKFPQHVIFYRDGVSYGQFDIILKEEVPQVKEALKQVAKKYNIKNYNPKLTFLVIVKRHSTRFFPLEKNAKDPKGKLVAVQAQDNVIPGSIIDKGVTSVKFYDFYLQSQQALQVC</sequence>
<gene>
    <name evidence="1" type="ORF">Amon02_001303700</name>
</gene>
<dbReference type="EMBL" id="BSXS01016448">
    <property type="protein sequence ID" value="GMF07766.1"/>
    <property type="molecule type" value="Genomic_DNA"/>
</dbReference>
<comment type="caution">
    <text evidence="1">The sequence shown here is derived from an EMBL/GenBank/DDBJ whole genome shotgun (WGS) entry which is preliminary data.</text>
</comment>
<dbReference type="Proteomes" id="UP001165064">
    <property type="component" value="Unassembled WGS sequence"/>
</dbReference>
<accession>A0ACB5UEJ3</accession>
<proteinExistence type="predicted"/>
<reference evidence="1" key="1">
    <citation type="submission" date="2023-04" db="EMBL/GenBank/DDBJ databases">
        <title>Ambrosiozyma monospora NBRC 10751.</title>
        <authorList>
            <person name="Ichikawa N."/>
            <person name="Sato H."/>
            <person name="Tonouchi N."/>
        </authorList>
    </citation>
    <scope>NUCLEOTIDE SEQUENCE</scope>
    <source>
        <strain evidence="1">NBRC 10751</strain>
    </source>
</reference>
<organism evidence="1 2">
    <name type="scientific">Ambrosiozyma monospora</name>
    <name type="common">Yeast</name>
    <name type="synonym">Endomycopsis monosporus</name>
    <dbReference type="NCBI Taxonomy" id="43982"/>
    <lineage>
        <taxon>Eukaryota</taxon>
        <taxon>Fungi</taxon>
        <taxon>Dikarya</taxon>
        <taxon>Ascomycota</taxon>
        <taxon>Saccharomycotina</taxon>
        <taxon>Pichiomycetes</taxon>
        <taxon>Pichiales</taxon>
        <taxon>Pichiaceae</taxon>
        <taxon>Ambrosiozyma</taxon>
    </lineage>
</organism>
<evidence type="ECO:0000313" key="2">
    <source>
        <dbReference type="Proteomes" id="UP001165064"/>
    </source>
</evidence>
<evidence type="ECO:0000313" key="1">
    <source>
        <dbReference type="EMBL" id="GMF07766.1"/>
    </source>
</evidence>
<keyword evidence="2" id="KW-1185">Reference proteome</keyword>